<dbReference type="RefSeq" id="WP_084886056.1">
    <property type="nucleotide sequence ID" value="NZ_MLJJ01000048.1"/>
</dbReference>
<evidence type="ECO:0000313" key="1">
    <source>
        <dbReference type="EMBL" id="ORM91375.1"/>
    </source>
</evidence>
<comment type="caution">
    <text evidence="1">The sequence shown here is derived from an EMBL/GenBank/DDBJ whole genome shotgun (WGS) entry which is preliminary data.</text>
</comment>
<proteinExistence type="predicted"/>
<dbReference type="EMBL" id="MLJJ01000048">
    <property type="protein sequence ID" value="ORM91375.1"/>
    <property type="molecule type" value="Genomic_DNA"/>
</dbReference>
<gene>
    <name evidence="1" type="ORF">HA46_18385</name>
</gene>
<keyword evidence="2" id="KW-1185">Reference proteome</keyword>
<organism evidence="1 2">
    <name type="scientific">Pantoea septica</name>
    <dbReference type="NCBI Taxonomy" id="472695"/>
    <lineage>
        <taxon>Bacteria</taxon>
        <taxon>Pseudomonadati</taxon>
        <taxon>Pseudomonadota</taxon>
        <taxon>Gammaproteobacteria</taxon>
        <taxon>Enterobacterales</taxon>
        <taxon>Erwiniaceae</taxon>
        <taxon>Pantoea</taxon>
    </lineage>
</organism>
<evidence type="ECO:0008006" key="3">
    <source>
        <dbReference type="Google" id="ProtNLM"/>
    </source>
</evidence>
<sequence>MVTIAQQLEQKGIEIGRHLGEMRGREKGKFEERLEIAGKMLKSGYSLQAIKELTGLSDEILTGIPHR</sequence>
<name>A0ABX3UMK7_9GAMM</name>
<accession>A0ABX3UMK7</accession>
<dbReference type="Proteomes" id="UP000193785">
    <property type="component" value="Unassembled WGS sequence"/>
</dbReference>
<protein>
    <recommendedName>
        <fullName evidence="3">Transposase</fullName>
    </recommendedName>
</protein>
<reference evidence="1 2" key="1">
    <citation type="journal article" date="2017" name="Antonie Van Leeuwenhoek">
        <title>Phylogenomic resolution of the bacterial genus Pantoea and its relationship with Erwinia and Tatumella.</title>
        <authorList>
            <person name="Palmer M."/>
            <person name="Steenkamp E.T."/>
            <person name="Coetzee M.P."/>
            <person name="Chan W.Y."/>
            <person name="van Zyl E."/>
            <person name="De Maayer P."/>
            <person name="Coutinho T.A."/>
            <person name="Blom J."/>
            <person name="Smits T.H."/>
            <person name="Duffy B."/>
            <person name="Venter S.N."/>
        </authorList>
    </citation>
    <scope>NUCLEOTIDE SEQUENCE [LARGE SCALE GENOMIC DNA]</scope>
    <source>
        <strain evidence="1 2">LMG 5345</strain>
    </source>
</reference>
<evidence type="ECO:0000313" key="2">
    <source>
        <dbReference type="Proteomes" id="UP000193785"/>
    </source>
</evidence>